<sequence length="52" mass="6226">MTMVERMWERQKALYRAILEALDRPLTPDEVKWLAWYKKQKSSDAALSEGRE</sequence>
<evidence type="ECO:0000313" key="1">
    <source>
        <dbReference type="EMBL" id="GGE36082.1"/>
    </source>
</evidence>
<accession>A0A8J2YC92</accession>
<name>A0A8J2YC92_9RHOB</name>
<dbReference type="EMBL" id="BMCP01000001">
    <property type="protein sequence ID" value="GGE36082.1"/>
    <property type="molecule type" value="Genomic_DNA"/>
</dbReference>
<dbReference type="Proteomes" id="UP000602745">
    <property type="component" value="Unassembled WGS sequence"/>
</dbReference>
<protein>
    <submittedName>
        <fullName evidence="1">Uncharacterized protein</fullName>
    </submittedName>
</protein>
<organism evidence="1 2">
    <name type="scientific">Agaricicola taiwanensis</name>
    <dbReference type="NCBI Taxonomy" id="591372"/>
    <lineage>
        <taxon>Bacteria</taxon>
        <taxon>Pseudomonadati</taxon>
        <taxon>Pseudomonadota</taxon>
        <taxon>Alphaproteobacteria</taxon>
        <taxon>Rhodobacterales</taxon>
        <taxon>Paracoccaceae</taxon>
        <taxon>Agaricicola</taxon>
    </lineage>
</organism>
<proteinExistence type="predicted"/>
<reference evidence="1" key="1">
    <citation type="journal article" date="2014" name="Int. J. Syst. Evol. Microbiol.">
        <title>Complete genome sequence of Corynebacterium casei LMG S-19264T (=DSM 44701T), isolated from a smear-ripened cheese.</title>
        <authorList>
            <consortium name="US DOE Joint Genome Institute (JGI-PGF)"/>
            <person name="Walter F."/>
            <person name="Albersmeier A."/>
            <person name="Kalinowski J."/>
            <person name="Ruckert C."/>
        </authorList>
    </citation>
    <scope>NUCLEOTIDE SEQUENCE</scope>
    <source>
        <strain evidence="1">CCM 7684</strain>
    </source>
</reference>
<evidence type="ECO:0000313" key="2">
    <source>
        <dbReference type="Proteomes" id="UP000602745"/>
    </source>
</evidence>
<reference evidence="1" key="2">
    <citation type="submission" date="2020-09" db="EMBL/GenBank/DDBJ databases">
        <authorList>
            <person name="Sun Q."/>
            <person name="Sedlacek I."/>
        </authorList>
    </citation>
    <scope>NUCLEOTIDE SEQUENCE</scope>
    <source>
        <strain evidence="1">CCM 7684</strain>
    </source>
</reference>
<dbReference type="AlphaFoldDB" id="A0A8J2YC92"/>
<gene>
    <name evidence="1" type="ORF">GCM10007276_11950</name>
</gene>
<comment type="caution">
    <text evidence="1">The sequence shown here is derived from an EMBL/GenBank/DDBJ whole genome shotgun (WGS) entry which is preliminary data.</text>
</comment>
<keyword evidence="2" id="KW-1185">Reference proteome</keyword>